<gene>
    <name evidence="1" type="ORF">OA50_04468</name>
</gene>
<proteinExistence type="predicted"/>
<dbReference type="AlphaFoldDB" id="A0A0B3RSW0"/>
<dbReference type="Proteomes" id="UP000030960">
    <property type="component" value="Unassembled WGS sequence"/>
</dbReference>
<sequence length="353" mass="37600">MGKGGSAPAPPSPTKTAAAEFRYNNSNVYTPSGAGVVYGHTNPDTGEFVAAPPGKGQQSAVYNIESPTQQAIRERLEPAAVDFTGSFIDQNIDNLPDAARVQDRGDVAYDIFNRNFSLMAPAIEKSQDKLITNLQARGMPVGSSAWNDAYGNQLTETQATIARLAQDANIAAGQEQTRQFGLDQAERQGAMAEIAALMGGNYQPPINMAATGAANIDFSGLVNNQYSQQLQAYNQSQQQKMQSASALGSLGAALIKSAVESKDVEGRISPAWSAEVVQSLPVYAWSYKPGEGPDGDMARHIGPMAGDFHARTSLGTSQSINIIDYLGLLTSALKDALDRITVLEAHFEMETVH</sequence>
<dbReference type="RefSeq" id="WP_043145287.1">
    <property type="nucleotide sequence ID" value="NZ_JSUQ01000020.1"/>
</dbReference>
<accession>A0A0B3RSW0</accession>
<organism evidence="1 2">
    <name type="scientific">Mameliella alba</name>
    <dbReference type="NCBI Taxonomy" id="561184"/>
    <lineage>
        <taxon>Bacteria</taxon>
        <taxon>Pseudomonadati</taxon>
        <taxon>Pseudomonadota</taxon>
        <taxon>Alphaproteobacteria</taxon>
        <taxon>Rhodobacterales</taxon>
        <taxon>Roseobacteraceae</taxon>
        <taxon>Mameliella</taxon>
    </lineage>
</organism>
<keyword evidence="2" id="KW-1185">Reference proteome</keyword>
<protein>
    <submittedName>
        <fullName evidence="1">Hemagluttinin motif family protein</fullName>
    </submittedName>
</protein>
<evidence type="ECO:0000313" key="2">
    <source>
        <dbReference type="Proteomes" id="UP000030960"/>
    </source>
</evidence>
<reference evidence="1 2" key="1">
    <citation type="submission" date="2014-10" db="EMBL/GenBank/DDBJ databases">
        <title>Genome sequence of Ponticoccus sp. strain UMTAT08 isolated from clonal culture of toxic dinoflagellate Alexandrium tamiyavanichii.</title>
        <authorList>
            <person name="Gan H.Y."/>
            <person name="Muhd D.-D."/>
            <person name="Mohd Noor M.E."/>
            <person name="Yeong Y.S."/>
            <person name="Usup G."/>
        </authorList>
    </citation>
    <scope>NUCLEOTIDE SEQUENCE [LARGE SCALE GENOMIC DNA]</scope>
    <source>
        <strain evidence="1 2">UMTAT08</strain>
    </source>
</reference>
<dbReference type="EMBL" id="JSUQ01000020">
    <property type="protein sequence ID" value="KHQ51097.1"/>
    <property type="molecule type" value="Genomic_DNA"/>
</dbReference>
<name>A0A0B3RSW0_9RHOB</name>
<dbReference type="OrthoDB" id="4463518at2"/>
<evidence type="ECO:0000313" key="1">
    <source>
        <dbReference type="EMBL" id="KHQ51097.1"/>
    </source>
</evidence>
<comment type="caution">
    <text evidence="1">The sequence shown here is derived from an EMBL/GenBank/DDBJ whole genome shotgun (WGS) entry which is preliminary data.</text>
</comment>